<dbReference type="Gene3D" id="3.30.559.30">
    <property type="entry name" value="Nonribosomal peptide synthetase, condensation domain"/>
    <property type="match status" value="2"/>
</dbReference>
<dbReference type="CDD" id="cd19543">
    <property type="entry name" value="DCL_NRPS"/>
    <property type="match status" value="1"/>
</dbReference>
<dbReference type="CDD" id="cd17646">
    <property type="entry name" value="A_NRPS_AB3403-like"/>
    <property type="match status" value="1"/>
</dbReference>
<keyword evidence="2" id="KW-0596">Phosphopantetheine</keyword>
<evidence type="ECO:0000256" key="2">
    <source>
        <dbReference type="ARBA" id="ARBA00022450"/>
    </source>
</evidence>
<evidence type="ECO:0000259" key="4">
    <source>
        <dbReference type="PROSITE" id="PS50075"/>
    </source>
</evidence>
<dbReference type="SUPFAM" id="SSF56801">
    <property type="entry name" value="Acetyl-CoA synthetase-like"/>
    <property type="match status" value="3"/>
</dbReference>
<dbReference type="Gene3D" id="3.30.300.30">
    <property type="match status" value="3"/>
</dbReference>
<dbReference type="Gene3D" id="3.40.50.1820">
    <property type="entry name" value="alpha/beta hydrolase"/>
    <property type="match status" value="1"/>
</dbReference>
<dbReference type="InterPro" id="IPR020845">
    <property type="entry name" value="AMP-binding_CS"/>
</dbReference>
<dbReference type="PROSITE" id="PS00012">
    <property type="entry name" value="PHOSPHOPANTETHEINE"/>
    <property type="match status" value="3"/>
</dbReference>
<dbReference type="InterPro" id="IPR036736">
    <property type="entry name" value="ACP-like_sf"/>
</dbReference>
<dbReference type="Pfam" id="PF00975">
    <property type="entry name" value="Thioesterase"/>
    <property type="match status" value="1"/>
</dbReference>
<dbReference type="InterPro" id="IPR010071">
    <property type="entry name" value="AA_adenyl_dom"/>
</dbReference>
<dbReference type="InterPro" id="IPR025110">
    <property type="entry name" value="AMP-bd_C"/>
</dbReference>
<dbReference type="PANTHER" id="PTHR45527">
    <property type="entry name" value="NONRIBOSOMAL PEPTIDE SYNTHETASE"/>
    <property type="match status" value="1"/>
</dbReference>
<dbReference type="InterPro" id="IPR045851">
    <property type="entry name" value="AMP-bd_C_sf"/>
</dbReference>
<dbReference type="Pfam" id="PF00501">
    <property type="entry name" value="AMP-binding"/>
    <property type="match status" value="3"/>
</dbReference>
<dbReference type="SUPFAM" id="SSF47336">
    <property type="entry name" value="ACP-like"/>
    <property type="match status" value="3"/>
</dbReference>
<dbReference type="InterPro" id="IPR001242">
    <property type="entry name" value="Condensation_dom"/>
</dbReference>
<dbReference type="PANTHER" id="PTHR45527:SF1">
    <property type="entry name" value="FATTY ACID SYNTHASE"/>
    <property type="match status" value="1"/>
</dbReference>
<dbReference type="Pfam" id="PF13193">
    <property type="entry name" value="AMP-binding_C"/>
    <property type="match status" value="3"/>
</dbReference>
<dbReference type="Gene3D" id="2.30.38.10">
    <property type="entry name" value="Luciferase, Domain 3"/>
    <property type="match status" value="3"/>
</dbReference>
<keyword evidence="6" id="KW-1185">Reference proteome</keyword>
<dbReference type="SUPFAM" id="SSF53474">
    <property type="entry name" value="alpha/beta-Hydrolases"/>
    <property type="match status" value="1"/>
</dbReference>
<proteinExistence type="predicted"/>
<gene>
    <name evidence="5" type="ORF">GCM10009754_41020</name>
</gene>
<dbReference type="Gene3D" id="1.10.1200.10">
    <property type="entry name" value="ACP-like"/>
    <property type="match status" value="2"/>
</dbReference>
<dbReference type="Proteomes" id="UP001501116">
    <property type="component" value="Unassembled WGS sequence"/>
</dbReference>
<reference evidence="6" key="1">
    <citation type="journal article" date="2019" name="Int. J. Syst. Evol. Microbiol.">
        <title>The Global Catalogue of Microorganisms (GCM) 10K type strain sequencing project: providing services to taxonomists for standard genome sequencing and annotation.</title>
        <authorList>
            <consortium name="The Broad Institute Genomics Platform"/>
            <consortium name="The Broad Institute Genome Sequencing Center for Infectious Disease"/>
            <person name="Wu L."/>
            <person name="Ma J."/>
        </authorList>
    </citation>
    <scope>NUCLEOTIDE SEQUENCE [LARGE SCALE GENOMIC DNA]</scope>
    <source>
        <strain evidence="6">JCM 14545</strain>
    </source>
</reference>
<sequence length="3045" mass="322300">MGASDVTGQDLDRLIADWNDTAAAVPGTTLPDLFAEQVVRTPRAPAVVFEGEELTYAQLARRVGDLAAALRARGAGPGRIVAIAVPRSLELIAGLLAVLETGAAYLPIDPDYPADRIAFMLADAEPVLVLSTMAAGVVLPGGTEKILLDRIDLTAAHPNGHRHRRPTPHDAAYVIYTSGSTGRPKGVVVSHRGIVNRLLWMQAEYRLGADDRVLQKTPSSFDVSVWEFFWPLIVGATLVVARPDGHRDTAYLAETIQSAGITTIHFVPSMLQVFLTEPAAAACTGLRRVICSGEALPADLAQRFRDTVGVGLHNLYGPTEASVDVTYWECAEEPGQTSVPIGRPVWNTQVHVLDANLRPVPVGEIGELHLGGVQLADGYLRRSALTAQRFVASPYGPAGSRMYRTGDLARWREDGVLDYAGRVDHQVKIHGQRIELGEIEATLADDPAVAQVAVTLREDREGSHRLVAYVVPAAGDPAEFDVVRLRRHAADSLPAHMTPAAVVVLEAFPLSPSGKLDRAALPAPPKTAPEQGRAATTPVERALCELVGEALEVTGIGVDHDFFDLGGDSITAIRLVSAARRRGLAFTQRDVFAQRTVERLALVVSQAGTGALPQLSSVDNESTGGLPDGTVAWPLTPLQEGLLFHASLDSDAPDVYTMQLTFELHGEVDTAVLRASAEALLHRHPNLRAGFPHDRSDRPVQVIAEHVDLPWTEIDLTGTPEAERDAEADRLAEADAAVRFDLAAPPLLRFTLLRLGARRWRVLVAHHHILIDGWSTPTLVREWLSGEATAGASPYQHYLGWLAGLDRQAAERAWSETLDGIDEPTLVAAPGSSREPGETEHLVTALSAESTSALSAAARRHGFTMNTVVQAAWAMLVGQLTGRQDVVFGTTASVRPPELPGAGSMIGFFLNTTPVRVRLDPARSLANLLAAVQDQQSRMTEHQCLGLSDLHRLTGLDELFDTLTVFENFPAEPVSPSDAIRVGELNTTYPSSYPLSLYAIPGQSGAVGGGGLRLRLCFRPEVFDRADAEALGLRLLRVLEAFTEDAHQPVGRLRLLGEEDLALAVSGRNQTAHPLPGGDLVDLFEQAVAATPDNVAVLSPAESHTYAELNARANRLARVLLAEGAAPDRFVALVLPRTPDLVVALLAVLKTGAAYLPIDPDYPADRVRFMLDDADPALVVTTTELAGDLPGNVVALDDPATAARVRECSGADLTDTERGRLLPGSAAYVIYTSGSTGRPKGVVVPRSAFLNFLLCMRERFPLDGADRLLSVTTIAFDIAGLEVFVPLLSGAGVVIAPKDTVVDPESLAALIRGTGTTIMQATPSLWQSLVTTVPSSLAGLRVLVGGEALPASLAADMRELASQVTNLYGPTETTVWSTAAVLGQDGTPTIGGPIWNTQVYVLDAALRPVPAGVTGELYLGGDGLSRGYLGRPGLTAERFVASPYGGPAGTAAQSASVGGGGRATGGRMYRTGDLARWRADGNLDFLGRVDHQVKVRGFRIELGEVEATIAGHDDVARCAVVVREDRPGDKLIVAYVTGRAPDPAGLRALVAASLPEYMVPAAVVALDELPLTPNGKLDRAALPAPDLLAAGGPVASRGARTPREAILCELFAEVLGTPRIGVDDDFFRAGGHSLLAIRLVSRVRAVFKAELRIKTVFEAPTVGKLAGLIGGSSDARAPLTRYERPERVPLSFTQQRLWFLNRFEGPSPTYNVPLVLRLSGTVDVEALRAALDDVAGRHEAMRTVFVAGDGDPHQVVLDATPALTVSEVDERDLDAALLAAARTGFDLGADLPVRAHLMSTAPDRHVLLLVLHHIAVDGWSLSPLARDLATAYTARCAGRGPEWTPLPVQYVDYTLWQHEMLSDSSGGALDGQLDFWTKTLADGPDHLELPTDRPRPPELSNRGGTAAVHIGPELHGAMVALARKSGATVFMVLQAGLAALLTRLGAGTDIPIGTPVAGRTDDALDDLVGMFVNTLVLRTGTAGNPTFRELVERVREVDVAAFANADTPFERLVERLQPARSLSRHPLFQVMLVFQNALREKVELPGLAASVDTLDIGVAKFDLTVDLHERTGADGTRDGIEGKLEYSTDLFDRATAELFVERLVRLLTDAANDPATPIGELEVLSEPEKQRLLHDWMGPREDTPLAPLPTLVEARVRATPDAVAVRFDGAESTYAELNERANRLAHHLVRLGIGPEDVVALAFPRSTEMIVAWLAVLKAGAAYLPIDPGYPAERIEYMLVDAEPALALTVRAVADQLAGLGADVLAIDDQSTVDALTRCPASDVTDADRRHALSVDNAAYVIYTSGSTGKPKGVTVTHRGIGNVAATHVDRLGLDATSRFLLVVSISFDVSMADIAMTLLAGATLVVPPPEARAAGDDLAALIEGNAITHTDVVASMLASMPERDLPTLRGFVVGGEACTAELVRKWAPGRTMMQVYGPTETTVVATMSDPLGGPLDGDAPPIGRPIPNAVVRVLGADLRPVPPGVTGELYITGAGLARGYRHRRGLTAERFVADPYCASADTAARSGSVGGGGWVTGDTAARSASVGGGGRVTADTAARSASVGGGGWATGGRMYRTGDLVRWRADGNLEFVGRDDNQVKIRGFRIELGEVEAAVSGHDAVRQAVVIAREDQPGLKRLVAYVVPDGGAALDPVDLRAHAAAVLPEYMVPSAFVVLDAIALTANGKVDRRALPAPDLSGIVSGRAPRTAREQALATVFADVLGLPRVGIDDNFFDLGGHSLLAARLIGRVHAALGAEIGLRALFEAPTVAALADRLGTASGGDLDVLLPLRGTGTRTPLFCVHPAVGVGWVYSGLLRHLGQDRPVYALQASGLTDPAGSPATVEQMAGRYVAAIRTVAPHGPYLLLGWSFGGHVAHAMATRLQAEGERVDLLAVLDAYPATESGPAGEHEVLAAILESVGVSADEPLDPAAFLAALNQAGNPLAGVAETHLDAMASVFAGNADLASRFTPGRFAGDLVHFRATEGKSAADPVPADWHPFVTGAVDVVEVACAHGEMTQPEPIARIGGELAALIDARSDVTEGARP</sequence>
<dbReference type="Gene3D" id="3.40.50.12780">
    <property type="entry name" value="N-terminal domain of ligase-like"/>
    <property type="match status" value="1"/>
</dbReference>
<dbReference type="CDD" id="cd19540">
    <property type="entry name" value="LCL_NRPS-like"/>
    <property type="match status" value="1"/>
</dbReference>
<feature type="domain" description="Carrier" evidence="4">
    <location>
        <begin position="534"/>
        <end position="608"/>
    </location>
</feature>
<dbReference type="Gene3D" id="3.40.50.980">
    <property type="match status" value="6"/>
</dbReference>
<dbReference type="InterPro" id="IPR001031">
    <property type="entry name" value="Thioesterase"/>
</dbReference>
<dbReference type="SMART" id="SM00824">
    <property type="entry name" value="PKS_TE"/>
    <property type="match status" value="1"/>
</dbReference>
<feature type="domain" description="Carrier" evidence="4">
    <location>
        <begin position="2705"/>
        <end position="2780"/>
    </location>
</feature>
<evidence type="ECO:0000256" key="1">
    <source>
        <dbReference type="ARBA" id="ARBA00001957"/>
    </source>
</evidence>
<comment type="cofactor">
    <cofactor evidence="1">
        <name>pantetheine 4'-phosphate</name>
        <dbReference type="ChEBI" id="CHEBI:47942"/>
    </cofactor>
</comment>
<dbReference type="SUPFAM" id="SSF52777">
    <property type="entry name" value="CoA-dependent acyltransferases"/>
    <property type="match status" value="4"/>
</dbReference>
<dbReference type="InterPro" id="IPR042099">
    <property type="entry name" value="ANL_N_sf"/>
</dbReference>
<organism evidence="5 6">
    <name type="scientific">Amycolatopsis minnesotensis</name>
    <dbReference type="NCBI Taxonomy" id="337894"/>
    <lineage>
        <taxon>Bacteria</taxon>
        <taxon>Bacillati</taxon>
        <taxon>Actinomycetota</taxon>
        <taxon>Actinomycetes</taxon>
        <taxon>Pseudonocardiales</taxon>
        <taxon>Pseudonocardiaceae</taxon>
        <taxon>Amycolatopsis</taxon>
    </lineage>
</organism>
<dbReference type="PROSITE" id="PS50075">
    <property type="entry name" value="CARRIER"/>
    <property type="match status" value="3"/>
</dbReference>
<dbReference type="SMART" id="SM00823">
    <property type="entry name" value="PKS_PP"/>
    <property type="match status" value="3"/>
</dbReference>
<dbReference type="NCBIfam" id="NF003417">
    <property type="entry name" value="PRK04813.1"/>
    <property type="match status" value="4"/>
</dbReference>
<dbReference type="InterPro" id="IPR009081">
    <property type="entry name" value="PP-bd_ACP"/>
</dbReference>
<dbReference type="InterPro" id="IPR006162">
    <property type="entry name" value="Ppantetheine_attach_site"/>
</dbReference>
<evidence type="ECO:0000313" key="5">
    <source>
        <dbReference type="EMBL" id="GAA1964836.1"/>
    </source>
</evidence>
<dbReference type="NCBIfam" id="TIGR01733">
    <property type="entry name" value="AA-adenyl-dom"/>
    <property type="match status" value="3"/>
</dbReference>
<name>A0ABP5CME3_9PSEU</name>
<comment type="caution">
    <text evidence="5">The sequence shown here is derived from an EMBL/GenBank/DDBJ whole genome shotgun (WGS) entry which is preliminary data.</text>
</comment>
<protein>
    <recommendedName>
        <fullName evidence="4">Carrier domain-containing protein</fullName>
    </recommendedName>
</protein>
<dbReference type="Gene3D" id="3.30.559.10">
    <property type="entry name" value="Chloramphenicol acetyltransferase-like domain"/>
    <property type="match status" value="2"/>
</dbReference>
<accession>A0ABP5CME3</accession>
<dbReference type="Pfam" id="PF00668">
    <property type="entry name" value="Condensation"/>
    <property type="match status" value="2"/>
</dbReference>
<dbReference type="InterPro" id="IPR000873">
    <property type="entry name" value="AMP-dep_synth/lig_dom"/>
</dbReference>
<dbReference type="InterPro" id="IPR029058">
    <property type="entry name" value="AB_hydrolase_fold"/>
</dbReference>
<keyword evidence="3" id="KW-0597">Phosphoprotein</keyword>
<dbReference type="PROSITE" id="PS00455">
    <property type="entry name" value="AMP_BINDING"/>
    <property type="match status" value="3"/>
</dbReference>
<dbReference type="CDD" id="cd12116">
    <property type="entry name" value="A_NRPS_Ta1_like"/>
    <property type="match status" value="1"/>
</dbReference>
<dbReference type="InterPro" id="IPR023213">
    <property type="entry name" value="CAT-like_dom_sf"/>
</dbReference>
<feature type="domain" description="Carrier" evidence="4">
    <location>
        <begin position="1598"/>
        <end position="1673"/>
    </location>
</feature>
<dbReference type="EMBL" id="BAAANN010000015">
    <property type="protein sequence ID" value="GAA1964836.1"/>
    <property type="molecule type" value="Genomic_DNA"/>
</dbReference>
<dbReference type="InterPro" id="IPR020806">
    <property type="entry name" value="PKS_PP-bd"/>
</dbReference>
<dbReference type="Pfam" id="PF00550">
    <property type="entry name" value="PP-binding"/>
    <property type="match status" value="3"/>
</dbReference>
<evidence type="ECO:0000313" key="6">
    <source>
        <dbReference type="Proteomes" id="UP001501116"/>
    </source>
</evidence>
<evidence type="ECO:0000256" key="3">
    <source>
        <dbReference type="ARBA" id="ARBA00022553"/>
    </source>
</evidence>
<dbReference type="InterPro" id="IPR020802">
    <property type="entry name" value="TesA-like"/>
</dbReference>